<evidence type="ECO:0000313" key="5">
    <source>
        <dbReference type="EMBL" id="KAK9675503.1"/>
    </source>
</evidence>
<dbReference type="PANTHER" id="PTHR47445:SF1">
    <property type="entry name" value="OS08G0441400 PROTEIN"/>
    <property type="match status" value="1"/>
</dbReference>
<dbReference type="EMBL" id="JBDFQZ010000011">
    <property type="protein sequence ID" value="KAK9675503.1"/>
    <property type="molecule type" value="Genomic_DNA"/>
</dbReference>
<keyword evidence="3" id="KW-1015">Disulfide bond</keyword>
<feature type="region of interest" description="Disordered" evidence="4">
    <location>
        <begin position="86"/>
        <end position="109"/>
    </location>
</feature>
<sequence>MSRNTEKVYADVLATARQDCYKARDAFYSCVETQSSKKASEIASVGLLYPPDCKQSRADYENYCRPSWVKHFDRQYCSKKKAQRFLDDDDSRRGPLTLPQPYTFKPSSH</sequence>
<comment type="caution">
    <text evidence="5">The sequence shown here is derived from an EMBL/GenBank/DDBJ whole genome shotgun (WGS) entry which is preliminary data.</text>
</comment>
<evidence type="ECO:0000256" key="3">
    <source>
        <dbReference type="ARBA" id="ARBA00023157"/>
    </source>
</evidence>
<protein>
    <submittedName>
        <fullName evidence="5">Uncharacterized protein</fullName>
    </submittedName>
</protein>
<accession>A0AAW1HGN8</accession>
<keyword evidence="2" id="KW-0496">Mitochondrion</keyword>
<dbReference type="AlphaFoldDB" id="A0AAW1HGN8"/>
<dbReference type="InterPro" id="IPR048282">
    <property type="entry name" value="COA6_pln"/>
</dbReference>
<evidence type="ECO:0000256" key="2">
    <source>
        <dbReference type="ARBA" id="ARBA00023128"/>
    </source>
</evidence>
<name>A0AAW1HGN8_SAPOF</name>
<dbReference type="PANTHER" id="PTHR47445">
    <property type="entry name" value="OS08G0441400 PROTEIN"/>
    <property type="match status" value="1"/>
</dbReference>
<evidence type="ECO:0000256" key="1">
    <source>
        <dbReference type="ARBA" id="ARBA00004173"/>
    </source>
</evidence>
<gene>
    <name evidence="5" type="ORF">RND81_11G010900</name>
</gene>
<evidence type="ECO:0000313" key="6">
    <source>
        <dbReference type="Proteomes" id="UP001443914"/>
    </source>
</evidence>
<evidence type="ECO:0000256" key="4">
    <source>
        <dbReference type="SAM" id="MobiDB-lite"/>
    </source>
</evidence>
<dbReference type="SUPFAM" id="SSF47694">
    <property type="entry name" value="Cytochrome c oxidase subunit h"/>
    <property type="match status" value="1"/>
</dbReference>
<dbReference type="InterPro" id="IPR048280">
    <property type="entry name" value="COX6B-like"/>
</dbReference>
<keyword evidence="6" id="KW-1185">Reference proteome</keyword>
<dbReference type="Gene3D" id="1.10.10.140">
    <property type="entry name" value="Cytochrome c oxidase, subunit VIb"/>
    <property type="match status" value="1"/>
</dbReference>
<reference evidence="5" key="1">
    <citation type="submission" date="2024-03" db="EMBL/GenBank/DDBJ databases">
        <title>WGS assembly of Saponaria officinalis var. Norfolk2.</title>
        <authorList>
            <person name="Jenkins J."/>
            <person name="Shu S."/>
            <person name="Grimwood J."/>
            <person name="Barry K."/>
            <person name="Goodstein D."/>
            <person name="Schmutz J."/>
            <person name="Leebens-Mack J."/>
            <person name="Osbourn A."/>
        </authorList>
    </citation>
    <scope>NUCLEOTIDE SEQUENCE [LARGE SCALE GENOMIC DNA]</scope>
    <source>
        <strain evidence="5">JIC</strain>
    </source>
</reference>
<dbReference type="GO" id="GO:0005739">
    <property type="term" value="C:mitochondrion"/>
    <property type="evidence" value="ECO:0007669"/>
    <property type="project" value="UniProtKB-SubCell"/>
</dbReference>
<proteinExistence type="predicted"/>
<organism evidence="5 6">
    <name type="scientific">Saponaria officinalis</name>
    <name type="common">Common soapwort</name>
    <name type="synonym">Lychnis saponaria</name>
    <dbReference type="NCBI Taxonomy" id="3572"/>
    <lineage>
        <taxon>Eukaryota</taxon>
        <taxon>Viridiplantae</taxon>
        <taxon>Streptophyta</taxon>
        <taxon>Embryophyta</taxon>
        <taxon>Tracheophyta</taxon>
        <taxon>Spermatophyta</taxon>
        <taxon>Magnoliopsida</taxon>
        <taxon>eudicotyledons</taxon>
        <taxon>Gunneridae</taxon>
        <taxon>Pentapetalae</taxon>
        <taxon>Caryophyllales</taxon>
        <taxon>Caryophyllaceae</taxon>
        <taxon>Caryophylleae</taxon>
        <taxon>Saponaria</taxon>
    </lineage>
</organism>
<dbReference type="InterPro" id="IPR036549">
    <property type="entry name" value="CX6/COA6-like_sf"/>
</dbReference>
<comment type="subcellular location">
    <subcellularLocation>
        <location evidence="1">Mitochondrion</location>
    </subcellularLocation>
</comment>
<dbReference type="Pfam" id="PF02297">
    <property type="entry name" value="COX6B"/>
    <property type="match status" value="1"/>
</dbReference>
<dbReference type="Proteomes" id="UP001443914">
    <property type="component" value="Unassembled WGS sequence"/>
</dbReference>